<keyword evidence="1" id="KW-0812">Transmembrane</keyword>
<dbReference type="EMBL" id="CP014263">
    <property type="protein sequence ID" value="AQG79391.1"/>
    <property type="molecule type" value="Genomic_DNA"/>
</dbReference>
<feature type="transmembrane region" description="Helical" evidence="1">
    <location>
        <begin position="122"/>
        <end position="140"/>
    </location>
</feature>
<dbReference type="STRING" id="1178516.AWR27_08710"/>
<evidence type="ECO:0000256" key="1">
    <source>
        <dbReference type="SAM" id="Phobius"/>
    </source>
</evidence>
<dbReference type="PANTHER" id="PTHR38471:SF2">
    <property type="entry name" value="FOUR HELIX BUNDLE PROTEIN"/>
    <property type="match status" value="1"/>
</dbReference>
<accession>A0A1P9WVJ5</accession>
<dbReference type="InterPro" id="IPR036583">
    <property type="entry name" value="23S_rRNA_IVS_sf"/>
</dbReference>
<dbReference type="Gene3D" id="1.20.1440.60">
    <property type="entry name" value="23S rRNA-intervening sequence"/>
    <property type="match status" value="1"/>
</dbReference>
<dbReference type="InterPro" id="IPR012657">
    <property type="entry name" value="23S_rRNA-intervening_sequence"/>
</dbReference>
<dbReference type="Pfam" id="PF05635">
    <property type="entry name" value="23S_rRNA_IVP"/>
    <property type="match status" value="1"/>
</dbReference>
<dbReference type="PANTHER" id="PTHR38471">
    <property type="entry name" value="FOUR HELIX BUNDLE PROTEIN"/>
    <property type="match status" value="1"/>
</dbReference>
<dbReference type="SUPFAM" id="SSF158446">
    <property type="entry name" value="IVS-encoded protein-like"/>
    <property type="match status" value="1"/>
</dbReference>
<name>A0A1P9WVJ5_9BACT</name>
<dbReference type="KEGG" id="smon:AWR27_08710"/>
<sequence length="141" mass="15758">MHKLSKQPSALQEKTLNLAVRIVNLSRYLAQDKNEYIISKQILRCGTNPGAMVREAANAETGVDFIHKLGIAQKEAGETLYWLELLHKTNFLTASEYTSIAVDTEEIMKMLRSSILTKKKNLATKAVSAISLIAILVYFAF</sequence>
<keyword evidence="1" id="KW-0472">Membrane</keyword>
<dbReference type="Proteomes" id="UP000187941">
    <property type="component" value="Chromosome"/>
</dbReference>
<dbReference type="NCBIfam" id="TIGR02436">
    <property type="entry name" value="four helix bundle protein"/>
    <property type="match status" value="1"/>
</dbReference>
<dbReference type="OrthoDB" id="285993at2"/>
<dbReference type="PIRSF" id="PIRSF035652">
    <property type="entry name" value="CHP02436"/>
    <property type="match status" value="1"/>
</dbReference>
<reference evidence="2 3" key="1">
    <citation type="submission" date="2016-01" db="EMBL/GenBank/DDBJ databases">
        <authorList>
            <person name="Oliw E.H."/>
        </authorList>
    </citation>
    <scope>NUCLEOTIDE SEQUENCE [LARGE SCALE GENOMIC DNA]</scope>
    <source>
        <strain evidence="2 3">DY10</strain>
    </source>
</reference>
<evidence type="ECO:0000313" key="2">
    <source>
        <dbReference type="EMBL" id="AQG79391.1"/>
    </source>
</evidence>
<protein>
    <submittedName>
        <fullName evidence="2">Four helix bundle protein</fullName>
    </submittedName>
</protein>
<proteinExistence type="predicted"/>
<keyword evidence="1" id="KW-1133">Transmembrane helix</keyword>
<dbReference type="RefSeq" id="WP_077130827.1">
    <property type="nucleotide sequence ID" value="NZ_CP014263.1"/>
</dbReference>
<gene>
    <name evidence="2" type="ORF">AWR27_08710</name>
</gene>
<keyword evidence="3" id="KW-1185">Reference proteome</keyword>
<dbReference type="AlphaFoldDB" id="A0A1P9WVJ5"/>
<organism evidence="2 3">
    <name type="scientific">Spirosoma montaniterrae</name>
    <dbReference type="NCBI Taxonomy" id="1178516"/>
    <lineage>
        <taxon>Bacteria</taxon>
        <taxon>Pseudomonadati</taxon>
        <taxon>Bacteroidota</taxon>
        <taxon>Cytophagia</taxon>
        <taxon>Cytophagales</taxon>
        <taxon>Cytophagaceae</taxon>
        <taxon>Spirosoma</taxon>
    </lineage>
</organism>
<evidence type="ECO:0000313" key="3">
    <source>
        <dbReference type="Proteomes" id="UP000187941"/>
    </source>
</evidence>